<feature type="region of interest" description="Disordered" evidence="1">
    <location>
        <begin position="46"/>
        <end position="68"/>
    </location>
</feature>
<accession>A0AAV4S877</accession>
<sequence length="68" mass="7618">MGDMAIADGKFYEMWIFGRLSTRPGTGGYGEIGWMSYIPEGMKSLSLSKTTSPSSTRLYGKESQDQYY</sequence>
<name>A0AAV4S877_9ARAC</name>
<dbReference type="EMBL" id="BPLQ01007403">
    <property type="protein sequence ID" value="GIY29845.1"/>
    <property type="molecule type" value="Genomic_DNA"/>
</dbReference>
<keyword evidence="3" id="KW-1185">Reference proteome</keyword>
<evidence type="ECO:0000313" key="3">
    <source>
        <dbReference type="Proteomes" id="UP001054837"/>
    </source>
</evidence>
<dbReference type="AlphaFoldDB" id="A0AAV4S877"/>
<feature type="compositionally biased region" description="Basic and acidic residues" evidence="1">
    <location>
        <begin position="59"/>
        <end position="68"/>
    </location>
</feature>
<organism evidence="2 3">
    <name type="scientific">Caerostris darwini</name>
    <dbReference type="NCBI Taxonomy" id="1538125"/>
    <lineage>
        <taxon>Eukaryota</taxon>
        <taxon>Metazoa</taxon>
        <taxon>Ecdysozoa</taxon>
        <taxon>Arthropoda</taxon>
        <taxon>Chelicerata</taxon>
        <taxon>Arachnida</taxon>
        <taxon>Araneae</taxon>
        <taxon>Araneomorphae</taxon>
        <taxon>Entelegynae</taxon>
        <taxon>Araneoidea</taxon>
        <taxon>Araneidae</taxon>
        <taxon>Caerostris</taxon>
    </lineage>
</organism>
<protein>
    <submittedName>
        <fullName evidence="2">Uncharacterized protein</fullName>
    </submittedName>
</protein>
<reference evidence="2 3" key="1">
    <citation type="submission" date="2021-06" db="EMBL/GenBank/DDBJ databases">
        <title>Caerostris darwini draft genome.</title>
        <authorList>
            <person name="Kono N."/>
            <person name="Arakawa K."/>
        </authorList>
    </citation>
    <scope>NUCLEOTIDE SEQUENCE [LARGE SCALE GENOMIC DNA]</scope>
</reference>
<evidence type="ECO:0000313" key="2">
    <source>
        <dbReference type="EMBL" id="GIY29845.1"/>
    </source>
</evidence>
<proteinExistence type="predicted"/>
<comment type="caution">
    <text evidence="2">The sequence shown here is derived from an EMBL/GenBank/DDBJ whole genome shotgun (WGS) entry which is preliminary data.</text>
</comment>
<dbReference type="Proteomes" id="UP001054837">
    <property type="component" value="Unassembled WGS sequence"/>
</dbReference>
<evidence type="ECO:0000256" key="1">
    <source>
        <dbReference type="SAM" id="MobiDB-lite"/>
    </source>
</evidence>
<feature type="compositionally biased region" description="Low complexity" evidence="1">
    <location>
        <begin position="46"/>
        <end position="56"/>
    </location>
</feature>
<gene>
    <name evidence="2" type="ORF">CDAR_312021</name>
</gene>